<dbReference type="EMBL" id="JXTC01000698">
    <property type="protein sequence ID" value="PON40042.1"/>
    <property type="molecule type" value="Genomic_DNA"/>
</dbReference>
<reference evidence="3" key="1">
    <citation type="submission" date="2016-06" db="EMBL/GenBank/DDBJ databases">
        <title>Parallel loss of symbiosis genes in relatives of nitrogen-fixing non-legume Parasponia.</title>
        <authorList>
            <person name="Van Velzen R."/>
            <person name="Holmer R."/>
            <person name="Bu F."/>
            <person name="Rutten L."/>
            <person name="Van Zeijl A."/>
            <person name="Liu W."/>
            <person name="Santuari L."/>
            <person name="Cao Q."/>
            <person name="Sharma T."/>
            <person name="Shen D."/>
            <person name="Roswanjaya Y."/>
            <person name="Wardhani T."/>
            <person name="Kalhor M.S."/>
            <person name="Jansen J."/>
            <person name="Van den Hoogen J."/>
            <person name="Gungor B."/>
            <person name="Hartog M."/>
            <person name="Hontelez J."/>
            <person name="Verver J."/>
            <person name="Yang W.-C."/>
            <person name="Schijlen E."/>
            <person name="Repin R."/>
            <person name="Schilthuizen M."/>
            <person name="Schranz E."/>
            <person name="Heidstra R."/>
            <person name="Miyata K."/>
            <person name="Fedorova E."/>
            <person name="Kohlen W."/>
            <person name="Bisseling T."/>
            <person name="Smit S."/>
            <person name="Geurts R."/>
        </authorList>
    </citation>
    <scope>NUCLEOTIDE SEQUENCE [LARGE SCALE GENOMIC DNA]</scope>
    <source>
        <strain evidence="3">cv. RG33-2</strain>
    </source>
</reference>
<keyword evidence="1" id="KW-0812">Transmembrane</keyword>
<evidence type="ECO:0000256" key="1">
    <source>
        <dbReference type="SAM" id="Phobius"/>
    </source>
</evidence>
<keyword evidence="3" id="KW-1185">Reference proteome</keyword>
<sequence length="40" mass="4833">MVLMTLDCGFMNYFVSNFMNFMTLLCNYVSFCYNIMHLFL</sequence>
<keyword evidence="1" id="KW-0472">Membrane</keyword>
<comment type="caution">
    <text evidence="2">The sequence shown here is derived from an EMBL/GenBank/DDBJ whole genome shotgun (WGS) entry which is preliminary data.</text>
</comment>
<accession>A0A2P5AU13</accession>
<protein>
    <submittedName>
        <fullName evidence="2">Uncharacterized protein</fullName>
    </submittedName>
</protein>
<proteinExistence type="predicted"/>
<dbReference type="Proteomes" id="UP000237000">
    <property type="component" value="Unassembled WGS sequence"/>
</dbReference>
<evidence type="ECO:0000313" key="3">
    <source>
        <dbReference type="Proteomes" id="UP000237000"/>
    </source>
</evidence>
<dbReference type="InParanoid" id="A0A2P5AU13"/>
<dbReference type="AlphaFoldDB" id="A0A2P5AU13"/>
<name>A0A2P5AU13_TREOI</name>
<keyword evidence="1" id="KW-1133">Transmembrane helix</keyword>
<feature type="transmembrane region" description="Helical" evidence="1">
    <location>
        <begin position="20"/>
        <end position="39"/>
    </location>
</feature>
<evidence type="ECO:0000313" key="2">
    <source>
        <dbReference type="EMBL" id="PON40042.1"/>
    </source>
</evidence>
<organism evidence="2 3">
    <name type="scientific">Trema orientale</name>
    <name type="common">Charcoal tree</name>
    <name type="synonym">Celtis orientalis</name>
    <dbReference type="NCBI Taxonomy" id="63057"/>
    <lineage>
        <taxon>Eukaryota</taxon>
        <taxon>Viridiplantae</taxon>
        <taxon>Streptophyta</taxon>
        <taxon>Embryophyta</taxon>
        <taxon>Tracheophyta</taxon>
        <taxon>Spermatophyta</taxon>
        <taxon>Magnoliopsida</taxon>
        <taxon>eudicotyledons</taxon>
        <taxon>Gunneridae</taxon>
        <taxon>Pentapetalae</taxon>
        <taxon>rosids</taxon>
        <taxon>fabids</taxon>
        <taxon>Rosales</taxon>
        <taxon>Cannabaceae</taxon>
        <taxon>Trema</taxon>
    </lineage>
</organism>
<gene>
    <name evidence="2" type="ORF">TorRG33x02_341310</name>
</gene>